<dbReference type="InParanoid" id="K2QTU1"/>
<evidence type="ECO:0000313" key="2">
    <source>
        <dbReference type="EMBL" id="EKG13171.1"/>
    </source>
</evidence>
<feature type="region of interest" description="Disordered" evidence="1">
    <location>
        <begin position="104"/>
        <end position="127"/>
    </location>
</feature>
<reference evidence="2 3" key="1">
    <citation type="journal article" date="2012" name="BMC Genomics">
        <title>Tools to kill: Genome of one of the most destructive plant pathogenic fungi Macrophomina phaseolina.</title>
        <authorList>
            <person name="Islam M.S."/>
            <person name="Haque M.S."/>
            <person name="Islam M.M."/>
            <person name="Emdad E.M."/>
            <person name="Halim A."/>
            <person name="Hossen Q.M.M."/>
            <person name="Hossain M.Z."/>
            <person name="Ahmed B."/>
            <person name="Rahim S."/>
            <person name="Rahman M.S."/>
            <person name="Alam M.M."/>
            <person name="Hou S."/>
            <person name="Wan X."/>
            <person name="Saito J.A."/>
            <person name="Alam M."/>
        </authorList>
    </citation>
    <scope>NUCLEOTIDE SEQUENCE [LARGE SCALE GENOMIC DNA]</scope>
    <source>
        <strain evidence="2 3">MS6</strain>
    </source>
</reference>
<evidence type="ECO:0000313" key="3">
    <source>
        <dbReference type="Proteomes" id="UP000007129"/>
    </source>
</evidence>
<feature type="compositionally biased region" description="Basic residues" evidence="1">
    <location>
        <begin position="104"/>
        <end position="113"/>
    </location>
</feature>
<evidence type="ECO:0000256" key="1">
    <source>
        <dbReference type="SAM" id="MobiDB-lite"/>
    </source>
</evidence>
<dbReference type="VEuPathDB" id="FungiDB:MPH_09746"/>
<dbReference type="Proteomes" id="UP000007129">
    <property type="component" value="Unassembled WGS sequence"/>
</dbReference>
<dbReference type="EMBL" id="AHHD01000416">
    <property type="protein sequence ID" value="EKG13171.1"/>
    <property type="molecule type" value="Genomic_DNA"/>
</dbReference>
<organism evidence="2 3">
    <name type="scientific">Macrophomina phaseolina (strain MS6)</name>
    <name type="common">Charcoal rot fungus</name>
    <dbReference type="NCBI Taxonomy" id="1126212"/>
    <lineage>
        <taxon>Eukaryota</taxon>
        <taxon>Fungi</taxon>
        <taxon>Dikarya</taxon>
        <taxon>Ascomycota</taxon>
        <taxon>Pezizomycotina</taxon>
        <taxon>Dothideomycetes</taxon>
        <taxon>Dothideomycetes incertae sedis</taxon>
        <taxon>Botryosphaeriales</taxon>
        <taxon>Botryosphaeriaceae</taxon>
        <taxon>Macrophomina</taxon>
    </lineage>
</organism>
<protein>
    <submittedName>
        <fullName evidence="2">Uncharacterized protein</fullName>
    </submittedName>
</protein>
<gene>
    <name evidence="2" type="ORF">MPH_09746</name>
</gene>
<comment type="caution">
    <text evidence="2">The sequence shown here is derived from an EMBL/GenBank/DDBJ whole genome shotgun (WGS) entry which is preliminary data.</text>
</comment>
<name>K2QTU1_MACPH</name>
<proteinExistence type="predicted"/>
<accession>K2QTU1</accession>
<dbReference type="HOGENOM" id="CLU_1777839_0_0_1"/>
<sequence length="146" mass="16332">MRLAPFGRVLGGPSIRDTCRRGTRAGSRVTRATLRWVIRGLKRAIWVGRIRRVIFVVLIFIYSVIAEVGKRGRSRTSRSRTSSSLDSCATALRHQCEIGRRRIRSHRSGRHATRPSSPCAAAKRHGGSAAPLPRQIIWETDVLLPI</sequence>
<dbReference type="AlphaFoldDB" id="K2QTU1"/>